<proteinExistence type="predicted"/>
<accession>G2R7K1</accession>
<dbReference type="RefSeq" id="XP_003654246.1">
    <property type="nucleotide sequence ID" value="XM_003654198.1"/>
</dbReference>
<evidence type="ECO:0000313" key="2">
    <source>
        <dbReference type="Proteomes" id="UP000008181"/>
    </source>
</evidence>
<sequence length="244" mass="27012">MAPILREASSLETLECHGWRQTSIETKPLSAVLGWMMPADTALYGLTELSLVDIWLPFEYFQDLMKLVGPQLSRFTIQQHTVVFFSLAAVIAELQPWRGTLQSLAYRLKEDALKDHPHQAPPVAHLLREFGALERVDTHVHCFGTEEGAPPEDTFASALAPSLRHLRLRGDMIDNSMPLQGLLDAVRVGDFPRLAEIVVDQCPSVSPVDGVTSESEGEAKLSALALAFRERGVRLVADEAPETY</sequence>
<dbReference type="Proteomes" id="UP000008181">
    <property type="component" value="Chromosome 3"/>
</dbReference>
<dbReference type="EMBL" id="CP003011">
    <property type="protein sequence ID" value="AEO67910.1"/>
    <property type="molecule type" value="Genomic_DNA"/>
</dbReference>
<gene>
    <name evidence="1" type="ORF">THITE_2117082</name>
</gene>
<evidence type="ECO:0000313" key="1">
    <source>
        <dbReference type="EMBL" id="AEO67910.1"/>
    </source>
</evidence>
<protein>
    <submittedName>
        <fullName evidence="1">Uncharacterized protein</fullName>
    </submittedName>
</protein>
<organism evidence="1 2">
    <name type="scientific">Thermothielavioides terrestris (strain ATCC 38088 / NRRL 8126)</name>
    <name type="common">Thielavia terrestris</name>
    <dbReference type="NCBI Taxonomy" id="578455"/>
    <lineage>
        <taxon>Eukaryota</taxon>
        <taxon>Fungi</taxon>
        <taxon>Dikarya</taxon>
        <taxon>Ascomycota</taxon>
        <taxon>Pezizomycotina</taxon>
        <taxon>Sordariomycetes</taxon>
        <taxon>Sordariomycetidae</taxon>
        <taxon>Sordariales</taxon>
        <taxon>Chaetomiaceae</taxon>
        <taxon>Thermothielavioides</taxon>
        <taxon>Thermothielavioides terrestris</taxon>
    </lineage>
</organism>
<keyword evidence="2" id="KW-1185">Reference proteome</keyword>
<reference evidence="1 2" key="1">
    <citation type="journal article" date="2011" name="Nat. Biotechnol.">
        <title>Comparative genomic analysis of the thermophilic biomass-degrading fungi Myceliophthora thermophila and Thielavia terrestris.</title>
        <authorList>
            <person name="Berka R.M."/>
            <person name="Grigoriev I.V."/>
            <person name="Otillar R."/>
            <person name="Salamov A."/>
            <person name="Grimwood J."/>
            <person name="Reid I."/>
            <person name="Ishmael N."/>
            <person name="John T."/>
            <person name="Darmond C."/>
            <person name="Moisan M.-C."/>
            <person name="Henrissat B."/>
            <person name="Coutinho P.M."/>
            <person name="Lombard V."/>
            <person name="Natvig D.O."/>
            <person name="Lindquist E."/>
            <person name="Schmutz J."/>
            <person name="Lucas S."/>
            <person name="Harris P."/>
            <person name="Powlowski J."/>
            <person name="Bellemare A."/>
            <person name="Taylor D."/>
            <person name="Butler G."/>
            <person name="de Vries R.P."/>
            <person name="Allijn I.E."/>
            <person name="van den Brink J."/>
            <person name="Ushinsky S."/>
            <person name="Storms R."/>
            <person name="Powell A.J."/>
            <person name="Paulsen I.T."/>
            <person name="Elbourne L.D.H."/>
            <person name="Baker S.E."/>
            <person name="Magnuson J."/>
            <person name="LaBoissiere S."/>
            <person name="Clutterbuck A.J."/>
            <person name="Martinez D."/>
            <person name="Wogulis M."/>
            <person name="de Leon A.L."/>
            <person name="Rey M.W."/>
            <person name="Tsang A."/>
        </authorList>
    </citation>
    <scope>NUCLEOTIDE SEQUENCE [LARGE SCALE GENOMIC DNA]</scope>
    <source>
        <strain evidence="2">ATCC 38088 / NRRL 8126</strain>
    </source>
</reference>
<dbReference type="GeneID" id="11518399"/>
<dbReference type="AlphaFoldDB" id="G2R7K1"/>
<dbReference type="HOGENOM" id="CLU_1138676_0_0_1"/>
<name>G2R7K1_THETT</name>
<dbReference type="KEGG" id="ttt:THITE_2117082"/>